<evidence type="ECO:0000313" key="1">
    <source>
        <dbReference type="EMBL" id="EHY52008.1"/>
    </source>
</evidence>
<accession>H6BM73</accession>
<dbReference type="InParanoid" id="H6BM73"/>
<proteinExistence type="predicted"/>
<dbReference type="Proteomes" id="UP000007304">
    <property type="component" value="Unassembled WGS sequence"/>
</dbReference>
<reference evidence="1" key="1">
    <citation type="submission" date="2011-07" db="EMBL/GenBank/DDBJ databases">
        <title>The Genome Sequence of Exophiala (Wangiella) dermatitidis NIH/UT8656.</title>
        <authorList>
            <consortium name="The Broad Institute Genome Sequencing Platform"/>
            <person name="Cuomo C."/>
            <person name="Wang Z."/>
            <person name="Hunicke-Smith S."/>
            <person name="Szanislo P.J."/>
            <person name="Earl A."/>
            <person name="Young S.K."/>
            <person name="Zeng Q."/>
            <person name="Gargeya S."/>
            <person name="Fitzgerald M."/>
            <person name="Haas B."/>
            <person name="Abouelleil A."/>
            <person name="Alvarado L."/>
            <person name="Arachchi H.M."/>
            <person name="Berlin A."/>
            <person name="Brown A."/>
            <person name="Chapman S.B."/>
            <person name="Chen Z."/>
            <person name="Dunbar C."/>
            <person name="Freedman E."/>
            <person name="Gearin G."/>
            <person name="Gellesch M."/>
            <person name="Goldberg J."/>
            <person name="Griggs A."/>
            <person name="Gujja S."/>
            <person name="Heiman D."/>
            <person name="Howarth C."/>
            <person name="Larson L."/>
            <person name="Lui A."/>
            <person name="MacDonald P.J.P."/>
            <person name="Montmayeur A."/>
            <person name="Murphy C."/>
            <person name="Neiman D."/>
            <person name="Pearson M."/>
            <person name="Priest M."/>
            <person name="Roberts A."/>
            <person name="Saif S."/>
            <person name="Shea T."/>
            <person name="Shenoy N."/>
            <person name="Sisk P."/>
            <person name="Stolte C."/>
            <person name="Sykes S."/>
            <person name="Wortman J."/>
            <person name="Nusbaum C."/>
            <person name="Birren B."/>
        </authorList>
    </citation>
    <scope>NUCLEOTIDE SEQUENCE</scope>
    <source>
        <strain evidence="1">NIH/UT8656</strain>
    </source>
</reference>
<dbReference type="VEuPathDB" id="FungiDB:HMPREF1120_00231"/>
<protein>
    <submittedName>
        <fullName evidence="1">Uncharacterized protein</fullName>
    </submittedName>
</protein>
<evidence type="ECO:0000313" key="2">
    <source>
        <dbReference type="Proteomes" id="UP000007304"/>
    </source>
</evidence>
<dbReference type="RefSeq" id="XP_009152469.1">
    <property type="nucleotide sequence ID" value="XM_009154221.1"/>
</dbReference>
<gene>
    <name evidence="1" type="ORF">HMPREF1120_00231</name>
</gene>
<dbReference type="EMBL" id="JH226130">
    <property type="protein sequence ID" value="EHY52008.1"/>
    <property type="molecule type" value="Genomic_DNA"/>
</dbReference>
<dbReference type="GeneID" id="20304870"/>
<name>H6BM73_EXODN</name>
<sequence length="158" mass="16760">MHVSRKSMEQYCNSNSGAAVVGRQSCFKFWCRPTPAPTLNMQHFVLAGVCIVTQAGGKHCVARGAKHPPQATFHSFDQPWPSEGSKSQLCTTPKQASATANSAAAGEAKVCLLLTGRSRHSTLASGCGDALLSAVATTVHHWIEATRKRSGGELKGVR</sequence>
<keyword evidence="2" id="KW-1185">Reference proteome</keyword>
<organism evidence="1 2">
    <name type="scientific">Exophiala dermatitidis (strain ATCC 34100 / CBS 525.76 / NIH/UT8656)</name>
    <name type="common">Black yeast</name>
    <name type="synonym">Wangiella dermatitidis</name>
    <dbReference type="NCBI Taxonomy" id="858893"/>
    <lineage>
        <taxon>Eukaryota</taxon>
        <taxon>Fungi</taxon>
        <taxon>Dikarya</taxon>
        <taxon>Ascomycota</taxon>
        <taxon>Pezizomycotina</taxon>
        <taxon>Eurotiomycetes</taxon>
        <taxon>Chaetothyriomycetidae</taxon>
        <taxon>Chaetothyriales</taxon>
        <taxon>Herpotrichiellaceae</taxon>
        <taxon>Exophiala</taxon>
    </lineage>
</organism>
<dbReference type="HOGENOM" id="CLU_1669404_0_0_1"/>
<dbReference type="AlphaFoldDB" id="H6BM73"/>